<dbReference type="Proteomes" id="UP000265566">
    <property type="component" value="Chromosome 3"/>
</dbReference>
<gene>
    <name evidence="1" type="ORF">MtrunA17_Chr3g0091661</name>
</gene>
<organism evidence="1">
    <name type="scientific">Medicago truncatula</name>
    <name type="common">Barrel medic</name>
    <name type="synonym">Medicago tribuloides</name>
    <dbReference type="NCBI Taxonomy" id="3880"/>
    <lineage>
        <taxon>Eukaryota</taxon>
        <taxon>Viridiplantae</taxon>
        <taxon>Streptophyta</taxon>
        <taxon>Embryophyta</taxon>
        <taxon>Tracheophyta</taxon>
        <taxon>Spermatophyta</taxon>
        <taxon>Magnoliopsida</taxon>
        <taxon>eudicotyledons</taxon>
        <taxon>Gunneridae</taxon>
        <taxon>Pentapetalae</taxon>
        <taxon>rosids</taxon>
        <taxon>fabids</taxon>
        <taxon>Fabales</taxon>
        <taxon>Fabaceae</taxon>
        <taxon>Papilionoideae</taxon>
        <taxon>50 kb inversion clade</taxon>
        <taxon>NPAAA clade</taxon>
        <taxon>Hologalegina</taxon>
        <taxon>IRL clade</taxon>
        <taxon>Trifolieae</taxon>
        <taxon>Medicago</taxon>
    </lineage>
</organism>
<protein>
    <submittedName>
        <fullName evidence="1">Uncharacterized protein</fullName>
    </submittedName>
</protein>
<dbReference type="AlphaFoldDB" id="A0A396ILK1"/>
<comment type="caution">
    <text evidence="1">The sequence shown here is derived from an EMBL/GenBank/DDBJ whole genome shotgun (WGS) entry which is preliminary data.</text>
</comment>
<dbReference type="Gramene" id="rna14489">
    <property type="protein sequence ID" value="RHN66489.1"/>
    <property type="gene ID" value="gene14489"/>
</dbReference>
<accession>A0A396ILK1</accession>
<proteinExistence type="predicted"/>
<reference evidence="1" key="1">
    <citation type="journal article" date="2018" name="Nat. Plants">
        <title>Whole-genome landscape of Medicago truncatula symbiotic genes.</title>
        <authorList>
            <person name="Pecrix Y."/>
            <person name="Gamas P."/>
            <person name="Carrere S."/>
        </authorList>
    </citation>
    <scope>NUCLEOTIDE SEQUENCE</scope>
    <source>
        <tissue evidence="1">Leaves</tissue>
    </source>
</reference>
<sequence>MLHFSIFVNGCCSLVMVLLIRIPIPPEEVVAFLLRCCFQAKSASHLIDALNAEGEHIDVILAKVGLPKKGMRVFKYMARDKELCRIPIISSSYGRNRFKFAQ</sequence>
<dbReference type="EMBL" id="PSQE01000003">
    <property type="protein sequence ID" value="RHN66489.1"/>
    <property type="molecule type" value="Genomic_DNA"/>
</dbReference>
<name>A0A396ILK1_MEDTR</name>
<evidence type="ECO:0000313" key="1">
    <source>
        <dbReference type="EMBL" id="RHN66489.1"/>
    </source>
</evidence>